<keyword evidence="4" id="KW-0067">ATP-binding</keyword>
<dbReference type="InterPro" id="IPR050079">
    <property type="entry name" value="DEAD_box_RNA_helicase"/>
</dbReference>
<dbReference type="EMBL" id="JARXIC010000022">
    <property type="protein sequence ID" value="MDQ8195329.1"/>
    <property type="molecule type" value="Genomic_DNA"/>
</dbReference>
<evidence type="ECO:0000256" key="1">
    <source>
        <dbReference type="ARBA" id="ARBA00022741"/>
    </source>
</evidence>
<dbReference type="RefSeq" id="WP_308985785.1">
    <property type="nucleotide sequence ID" value="NZ_JARXIC010000022.1"/>
</dbReference>
<evidence type="ECO:0000313" key="8">
    <source>
        <dbReference type="Proteomes" id="UP001243717"/>
    </source>
</evidence>
<dbReference type="Pfam" id="PF00271">
    <property type="entry name" value="Helicase_C"/>
    <property type="match status" value="1"/>
</dbReference>
<dbReference type="PANTHER" id="PTHR47959">
    <property type="entry name" value="ATP-DEPENDENT RNA HELICASE RHLE-RELATED"/>
    <property type="match status" value="1"/>
</dbReference>
<dbReference type="InterPro" id="IPR001650">
    <property type="entry name" value="Helicase_C-like"/>
</dbReference>
<dbReference type="SUPFAM" id="SSF52540">
    <property type="entry name" value="P-loop containing nucleoside triphosphate hydrolases"/>
    <property type="match status" value="1"/>
</dbReference>
<comment type="caution">
    <text evidence="7">The sequence shown here is derived from an EMBL/GenBank/DDBJ whole genome shotgun (WGS) entry which is preliminary data.</text>
</comment>
<keyword evidence="3 7" id="KW-0347">Helicase</keyword>
<dbReference type="InterPro" id="IPR027417">
    <property type="entry name" value="P-loop_NTPase"/>
</dbReference>
<evidence type="ECO:0000256" key="5">
    <source>
        <dbReference type="ARBA" id="ARBA00038437"/>
    </source>
</evidence>
<feature type="domain" description="Helicase C-terminal" evidence="6">
    <location>
        <begin position="1"/>
        <end position="129"/>
    </location>
</feature>
<protein>
    <submittedName>
        <fullName evidence="7">Helicase-related protein</fullName>
    </submittedName>
</protein>
<dbReference type="SMART" id="SM00490">
    <property type="entry name" value="HELICc"/>
    <property type="match status" value="1"/>
</dbReference>
<keyword evidence="2" id="KW-0378">Hydrolase</keyword>
<keyword evidence="1" id="KW-0547">Nucleotide-binding</keyword>
<dbReference type="Proteomes" id="UP001243717">
    <property type="component" value="Unassembled WGS sequence"/>
</dbReference>
<name>A0ABU1AKQ4_9BACT</name>
<gene>
    <name evidence="7" type="ORF">QEH59_12905</name>
</gene>
<keyword evidence="8" id="KW-1185">Reference proteome</keyword>
<reference evidence="7 8" key="1">
    <citation type="submission" date="2023-04" db="EMBL/GenBank/DDBJ databases">
        <title>A novel bacteria isolated from coastal sediment.</title>
        <authorList>
            <person name="Liu X.-J."/>
            <person name="Du Z.-J."/>
        </authorList>
    </citation>
    <scope>NUCLEOTIDE SEQUENCE [LARGE SCALE GENOMIC DNA]</scope>
    <source>
        <strain evidence="7 8">SDUM461004</strain>
    </source>
</reference>
<evidence type="ECO:0000313" key="7">
    <source>
        <dbReference type="EMBL" id="MDQ8195329.1"/>
    </source>
</evidence>
<evidence type="ECO:0000256" key="2">
    <source>
        <dbReference type="ARBA" id="ARBA00022801"/>
    </source>
</evidence>
<organism evidence="7 8">
    <name type="scientific">Thalassobacterium sedimentorum</name>
    <dbReference type="NCBI Taxonomy" id="3041258"/>
    <lineage>
        <taxon>Bacteria</taxon>
        <taxon>Pseudomonadati</taxon>
        <taxon>Verrucomicrobiota</taxon>
        <taxon>Opitutia</taxon>
        <taxon>Puniceicoccales</taxon>
        <taxon>Coraliomargaritaceae</taxon>
        <taxon>Thalassobacterium</taxon>
    </lineage>
</organism>
<evidence type="ECO:0000259" key="6">
    <source>
        <dbReference type="PROSITE" id="PS51194"/>
    </source>
</evidence>
<dbReference type="Gene3D" id="3.40.50.300">
    <property type="entry name" value="P-loop containing nucleotide triphosphate hydrolases"/>
    <property type="match status" value="1"/>
</dbReference>
<dbReference type="GO" id="GO:0004386">
    <property type="term" value="F:helicase activity"/>
    <property type="evidence" value="ECO:0007669"/>
    <property type="project" value="UniProtKB-KW"/>
</dbReference>
<accession>A0ABU1AKQ4</accession>
<sequence>MCHRVQRPTILCSNYGRIRLTLGRYIPRWGSRHDSILWKVFKQGQFPVLTATDLLARGINIDCLSLVIKYELPRSPKGYLHRIGRTGRVEASGEAITLITPEKEHHFQVIQKKMGQRVPMITSDEIDLSGC</sequence>
<dbReference type="PROSITE" id="PS51194">
    <property type="entry name" value="HELICASE_CTER"/>
    <property type="match status" value="1"/>
</dbReference>
<evidence type="ECO:0000256" key="3">
    <source>
        <dbReference type="ARBA" id="ARBA00022806"/>
    </source>
</evidence>
<dbReference type="PANTHER" id="PTHR47959:SF13">
    <property type="entry name" value="ATP-DEPENDENT RNA HELICASE RHLE"/>
    <property type="match status" value="1"/>
</dbReference>
<evidence type="ECO:0000256" key="4">
    <source>
        <dbReference type="ARBA" id="ARBA00022840"/>
    </source>
</evidence>
<comment type="similarity">
    <text evidence="5">Belongs to the DEAD box helicase family.</text>
</comment>
<proteinExistence type="inferred from homology"/>